<keyword evidence="11" id="KW-0278">Fertilization</keyword>
<dbReference type="PRINTS" id="PR00023">
    <property type="entry name" value="ZPELLUCIDA"/>
</dbReference>
<evidence type="ECO:0000256" key="16">
    <source>
        <dbReference type="ARBA" id="ARBA00042573"/>
    </source>
</evidence>
<evidence type="ECO:0000259" key="18">
    <source>
        <dbReference type="PROSITE" id="PS51034"/>
    </source>
</evidence>
<reference evidence="20" key="1">
    <citation type="submission" date="2020-07" db="EMBL/GenBank/DDBJ databases">
        <title>Clarias magur genome sequencing, assembly and annotation.</title>
        <authorList>
            <person name="Kushwaha B."/>
            <person name="Kumar R."/>
            <person name="Das P."/>
            <person name="Joshi C.G."/>
            <person name="Kumar D."/>
            <person name="Nagpure N.S."/>
            <person name="Pandey M."/>
            <person name="Agarwal S."/>
            <person name="Srivastava S."/>
            <person name="Singh M."/>
            <person name="Sahoo L."/>
            <person name="Jayasankar P."/>
            <person name="Meher P.K."/>
            <person name="Koringa P.G."/>
            <person name="Iquebal M.A."/>
            <person name="Das S.P."/>
            <person name="Bit A."/>
            <person name="Patnaik S."/>
            <person name="Patel N."/>
            <person name="Shah T.M."/>
            <person name="Hinsu A."/>
            <person name="Jena J.K."/>
        </authorList>
    </citation>
    <scope>NUCLEOTIDE SEQUENCE</scope>
    <source>
        <strain evidence="20">CIFAMagur01</strain>
        <tissue evidence="20">Testis</tissue>
    </source>
</reference>
<dbReference type="InterPro" id="IPR055356">
    <property type="entry name" value="ZP-N"/>
</dbReference>
<dbReference type="GO" id="GO:0060468">
    <property type="term" value="P:prevention of polyspermy"/>
    <property type="evidence" value="ECO:0007669"/>
    <property type="project" value="TreeGrafter"/>
</dbReference>
<dbReference type="Pfam" id="PF00100">
    <property type="entry name" value="Zona_pellucida"/>
    <property type="match status" value="1"/>
</dbReference>
<dbReference type="InterPro" id="IPR048290">
    <property type="entry name" value="ZP_chr"/>
</dbReference>
<evidence type="ECO:0000313" key="20">
    <source>
        <dbReference type="EMBL" id="KAF5883112.1"/>
    </source>
</evidence>
<dbReference type="AlphaFoldDB" id="A0A8J4TCT1"/>
<comment type="subcellular location">
    <subcellularLocation>
        <location evidence="1">Cell membrane</location>
        <topology evidence="1">Single-pass type I membrane protein</topology>
    </subcellularLocation>
    <subcellularLocation>
        <location evidence="12">Zona pellucida</location>
    </subcellularLocation>
</comment>
<evidence type="ECO:0000256" key="12">
    <source>
        <dbReference type="ARBA" id="ARBA00024183"/>
    </source>
</evidence>
<evidence type="ECO:0000256" key="5">
    <source>
        <dbReference type="ARBA" id="ARBA00022685"/>
    </source>
</evidence>
<dbReference type="PROSITE" id="PS51034">
    <property type="entry name" value="ZP_2"/>
    <property type="match status" value="1"/>
</dbReference>
<dbReference type="SMART" id="SM00241">
    <property type="entry name" value="ZP"/>
    <property type="match status" value="1"/>
</dbReference>
<dbReference type="GO" id="GO:0035804">
    <property type="term" value="F:structural constituent of egg coat"/>
    <property type="evidence" value="ECO:0007669"/>
    <property type="project" value="TreeGrafter"/>
</dbReference>
<evidence type="ECO:0000256" key="7">
    <source>
        <dbReference type="ARBA" id="ARBA00022989"/>
    </source>
</evidence>
<dbReference type="InterPro" id="IPR044913">
    <property type="entry name" value="P_trefoil_dom_sf"/>
</dbReference>
<comment type="function">
    <text evidence="13">Component of the zona pellucida, an extracellular matrix surrounding oocytes which mediates sperm binding, induction of the acrosome reaction and prevents post-fertilization polyspermy. The zona pellucida is composed of 3 to 4 glycoproteins, ZP1, ZP2, ZP3, and ZP4. ZP4 may act as a sperm receptor.</text>
</comment>
<keyword evidence="8" id="KW-0472">Membrane</keyword>
<dbReference type="Gene3D" id="2.60.40.3210">
    <property type="entry name" value="Zona pellucida, ZP-N domain"/>
    <property type="match status" value="1"/>
</dbReference>
<keyword evidence="10" id="KW-0325">Glycoprotein</keyword>
<dbReference type="GO" id="GO:0007339">
    <property type="term" value="P:binding of sperm to zona pellucida"/>
    <property type="evidence" value="ECO:0007669"/>
    <property type="project" value="TreeGrafter"/>
</dbReference>
<feature type="disulfide bond" evidence="17">
    <location>
        <begin position="33"/>
        <end position="48"/>
    </location>
</feature>
<gene>
    <name evidence="20" type="ORF">DAT39_022980</name>
</gene>
<evidence type="ECO:0000256" key="9">
    <source>
        <dbReference type="ARBA" id="ARBA00023157"/>
    </source>
</evidence>
<evidence type="ECO:0000256" key="10">
    <source>
        <dbReference type="ARBA" id="ARBA00023180"/>
    </source>
</evidence>
<dbReference type="GO" id="GO:0005886">
    <property type="term" value="C:plasma membrane"/>
    <property type="evidence" value="ECO:0007669"/>
    <property type="project" value="UniProtKB-SubCell"/>
</dbReference>
<evidence type="ECO:0000256" key="15">
    <source>
        <dbReference type="ARBA" id="ARBA00042273"/>
    </source>
</evidence>
<name>A0A8J4TCT1_CLAMG</name>
<keyword evidence="4" id="KW-0272">Extracellular matrix</keyword>
<feature type="disulfide bond" evidence="17">
    <location>
        <begin position="23"/>
        <end position="49"/>
    </location>
</feature>
<dbReference type="InterPro" id="IPR051148">
    <property type="entry name" value="Zona_Pellucida_Domain_gp"/>
</dbReference>
<dbReference type="Pfam" id="PF23344">
    <property type="entry name" value="ZP-N"/>
    <property type="match status" value="1"/>
</dbReference>
<comment type="caution">
    <text evidence="17">Lacks conserved residue(s) required for the propagation of feature annotation.</text>
</comment>
<dbReference type="PANTHER" id="PTHR23343:SF31">
    <property type="entry name" value="ZONA PELLUCIDA SPERM-BINDING PROTEIN 4"/>
    <property type="match status" value="1"/>
</dbReference>
<evidence type="ECO:0000313" key="21">
    <source>
        <dbReference type="Proteomes" id="UP000727407"/>
    </source>
</evidence>
<evidence type="ECO:0000256" key="13">
    <source>
        <dbReference type="ARBA" id="ARBA00037545"/>
    </source>
</evidence>
<keyword evidence="2" id="KW-1003">Cell membrane</keyword>
<dbReference type="InterPro" id="IPR055355">
    <property type="entry name" value="ZP-C"/>
</dbReference>
<evidence type="ECO:0000256" key="2">
    <source>
        <dbReference type="ARBA" id="ARBA00022475"/>
    </source>
</evidence>
<evidence type="ECO:0000256" key="17">
    <source>
        <dbReference type="PROSITE-ProRule" id="PRU00779"/>
    </source>
</evidence>
<keyword evidence="3" id="KW-0964">Secreted</keyword>
<dbReference type="Pfam" id="PF00088">
    <property type="entry name" value="Trefoil"/>
    <property type="match status" value="1"/>
</dbReference>
<dbReference type="CDD" id="cd00111">
    <property type="entry name" value="Trefoil"/>
    <property type="match status" value="1"/>
</dbReference>
<evidence type="ECO:0000256" key="14">
    <source>
        <dbReference type="ARBA" id="ARBA00040238"/>
    </source>
</evidence>
<dbReference type="Proteomes" id="UP000727407">
    <property type="component" value="Unassembled WGS sequence"/>
</dbReference>
<evidence type="ECO:0000256" key="3">
    <source>
        <dbReference type="ARBA" id="ARBA00022525"/>
    </source>
</evidence>
<proteinExistence type="predicted"/>
<evidence type="ECO:0000256" key="6">
    <source>
        <dbReference type="ARBA" id="ARBA00022692"/>
    </source>
</evidence>
<dbReference type="EMBL" id="QNUK01001363">
    <property type="protein sequence ID" value="KAF5883112.1"/>
    <property type="molecule type" value="Genomic_DNA"/>
</dbReference>
<keyword evidence="5" id="KW-0165">Cleavage on pair of basic residues</keyword>
<keyword evidence="6" id="KW-0812">Transmembrane</keyword>
<dbReference type="GO" id="GO:0035805">
    <property type="term" value="C:egg coat"/>
    <property type="evidence" value="ECO:0007669"/>
    <property type="project" value="UniProtKB-SubCell"/>
</dbReference>
<dbReference type="InterPro" id="IPR042235">
    <property type="entry name" value="ZP-C_dom"/>
</dbReference>
<dbReference type="Gene3D" id="4.10.110.10">
    <property type="entry name" value="Spasmolytic Protein, domain 1"/>
    <property type="match status" value="1"/>
</dbReference>
<evidence type="ECO:0000256" key="11">
    <source>
        <dbReference type="ARBA" id="ARBA00023279"/>
    </source>
</evidence>
<dbReference type="GO" id="GO:0032190">
    <property type="term" value="F:acrosin binding"/>
    <property type="evidence" value="ECO:0007669"/>
    <property type="project" value="TreeGrafter"/>
</dbReference>
<keyword evidence="21" id="KW-1185">Reference proteome</keyword>
<comment type="caution">
    <text evidence="20">The sequence shown here is derived from an EMBL/GenBank/DDBJ whole genome shotgun (WGS) entry which is preliminary data.</text>
</comment>
<feature type="non-terminal residue" evidence="20">
    <location>
        <position position="346"/>
    </location>
</feature>
<feature type="domain" description="ZP" evidence="18">
    <location>
        <begin position="64"/>
        <end position="346"/>
    </location>
</feature>
<evidence type="ECO:0000259" key="19">
    <source>
        <dbReference type="PROSITE" id="PS51448"/>
    </source>
</evidence>
<evidence type="ECO:0000256" key="8">
    <source>
        <dbReference type="ARBA" id="ARBA00023136"/>
    </source>
</evidence>
<dbReference type="PANTHER" id="PTHR23343">
    <property type="entry name" value="ZONA PELLUCIDA SPERM-BINDING PROTEIN"/>
    <property type="match status" value="1"/>
</dbReference>
<evidence type="ECO:0000256" key="1">
    <source>
        <dbReference type="ARBA" id="ARBA00004251"/>
    </source>
</evidence>
<dbReference type="InterPro" id="IPR000519">
    <property type="entry name" value="P_trefoil_dom"/>
</dbReference>
<dbReference type="OrthoDB" id="8919081at2759"/>
<protein>
    <recommendedName>
        <fullName evidence="14">Zona pellucida sperm-binding protein 4</fullName>
    </recommendedName>
    <alternativeName>
        <fullName evidence="16">Zona pellucida glycoprotein 4</fullName>
    </alternativeName>
    <alternativeName>
        <fullName evidence="15">Zona pellucida protein B</fullName>
    </alternativeName>
</protein>
<keyword evidence="7" id="KW-1133">Transmembrane helix</keyword>
<dbReference type="SMART" id="SM00018">
    <property type="entry name" value="PD"/>
    <property type="match status" value="1"/>
</dbReference>
<accession>A0A8J4TCT1</accession>
<dbReference type="PROSITE" id="PS51448">
    <property type="entry name" value="P_TREFOIL_2"/>
    <property type="match status" value="1"/>
</dbReference>
<dbReference type="Gene3D" id="2.60.40.4100">
    <property type="entry name" value="Zona pellucida, ZP-C domain"/>
    <property type="match status" value="1"/>
</dbReference>
<dbReference type="SUPFAM" id="SSF57492">
    <property type="entry name" value="Trefoil"/>
    <property type="match status" value="1"/>
</dbReference>
<evidence type="ECO:0000256" key="4">
    <source>
        <dbReference type="ARBA" id="ARBA00022530"/>
    </source>
</evidence>
<feature type="domain" description="P-type" evidence="19">
    <location>
        <begin position="21"/>
        <end position="59"/>
    </location>
</feature>
<dbReference type="InterPro" id="IPR001507">
    <property type="entry name" value="ZP_dom"/>
</dbReference>
<organism evidence="20 21">
    <name type="scientific">Clarias magur</name>
    <name type="common">Asian catfish</name>
    <name type="synonym">Macropteronotus magur</name>
    <dbReference type="NCBI Taxonomy" id="1594786"/>
    <lineage>
        <taxon>Eukaryota</taxon>
        <taxon>Metazoa</taxon>
        <taxon>Chordata</taxon>
        <taxon>Craniata</taxon>
        <taxon>Vertebrata</taxon>
        <taxon>Euteleostomi</taxon>
        <taxon>Actinopterygii</taxon>
        <taxon>Neopterygii</taxon>
        <taxon>Teleostei</taxon>
        <taxon>Ostariophysi</taxon>
        <taxon>Siluriformes</taxon>
        <taxon>Clariidae</taxon>
        <taxon>Clarias</taxon>
    </lineage>
</organism>
<sequence length="346" mass="37638">MAFQDSQFPVKVNVQPSAQFNVCQVQGFERVPCGLPGIQAAQCTAINCCFDGMQCYYGRRVTVQCTLDGQFILVVARDTTLPRISLSSINLLGGNAAPCGPVDSNAAFAIYQFPVTACGTTMRVHGGYVVYENKMISGYEVGVGARGAITRDTHFELYVQCRYAGVNFAAVSFVPSAAANPMPLVASGPLQVAIRLGNGRCAVKGCNEEKVAYNSYYMATDYPVTKILREPVFVEVYIVGRSDPNIVLVLGDCWATASPNPYSGPQWDLLLNGCPYTDDHYLTKLIPVNGTSGLAYPTHYRRFVLKMFAFVNTDMTPVQETVFIHCSTSVCLPSAQDSCQPVCARR</sequence>
<keyword evidence="9 17" id="KW-1015">Disulfide bond</keyword>